<sequence>MKPLKIVFMLFITVVGLSLAVFVVEGFTSEEIARRKAEEMKEIIDSLSDIFPAMEPTYQVETAEPTSDAATAGITSILEITDSSGNAVGYVYFVTFRGYASNLEYMMSVDAEGNIGGFEMLSQAESASTADEFMSPDLWAQFSGMSIQLAGSGDFDGVAGATFTTGYWKTSMQSVYNYHLDTYGFTPLTPEQVKMKKLEALAGGTITEYTPTNPFDSYGITSIYTTDGDAVVVYEASFVGFNGDDENQYAIAYDTTTNEVLGYITLYSGDTAEYGAEKMYDETLWSQFDGNLSTDMTGVSVDTFGGASVTGLAFESSLQLVALYHRWEFEGEKELTYNERVDKAFDELFASATEYVDVTGGKLTNPLIEGVYDAYNGNTYLGTVYHMITIGASYSEITYIEFMVGIDADDNFTGLQFIDTTDTKNRVEGYYDDAYDTSMIGDAITAELDLDEVGGATITFAQVRDAVEILVDYHINKYPLFEVPGDTSIANLQTVYPDAITFESVYTTYSYDSNILNLYAAKDGSDAIIGYVYYATFEGFADDITYLLSVDLSDTIVQFMVISQNDTPGYGGQIADAANWTQFIDLAFLDAANGDFDGLSGATVTTTAWKASIADIYDYHTSESVGGAN</sequence>
<keyword evidence="8" id="KW-1185">Reference proteome</keyword>
<feature type="domain" description="FMN-binding" evidence="6">
    <location>
        <begin position="393"/>
        <end position="474"/>
    </location>
</feature>
<dbReference type="InterPro" id="IPR010209">
    <property type="entry name" value="Ion_transpt_RnfG/RsxG"/>
</dbReference>
<dbReference type="KEGG" id="xcl:G4Z02_01460"/>
<dbReference type="GO" id="GO:0010181">
    <property type="term" value="F:FMN binding"/>
    <property type="evidence" value="ECO:0007669"/>
    <property type="project" value="InterPro"/>
</dbReference>
<keyword evidence="3" id="KW-0285">Flavoprotein</keyword>
<dbReference type="Proteomes" id="UP000514720">
    <property type="component" value="Chromosome"/>
</dbReference>
<evidence type="ECO:0000256" key="1">
    <source>
        <dbReference type="ARBA" id="ARBA00022448"/>
    </source>
</evidence>
<gene>
    <name evidence="7" type="ORF">G4Z02_01460</name>
</gene>
<dbReference type="RefSeq" id="WP_258878078.1">
    <property type="nucleotide sequence ID" value="NZ_CP048914.1"/>
</dbReference>
<evidence type="ECO:0000256" key="3">
    <source>
        <dbReference type="ARBA" id="ARBA00022630"/>
    </source>
</evidence>
<dbReference type="InterPro" id="IPR007329">
    <property type="entry name" value="FMN-bd"/>
</dbReference>
<dbReference type="SMART" id="SM00900">
    <property type="entry name" value="FMN_bind"/>
    <property type="match status" value="4"/>
</dbReference>
<reference evidence="7 8" key="1">
    <citation type="submission" date="2020-02" db="EMBL/GenBank/DDBJ databases">
        <authorList>
            <person name="Zheng R.K."/>
            <person name="Sun C.M."/>
        </authorList>
    </citation>
    <scope>NUCLEOTIDE SEQUENCE [LARGE SCALE GENOMIC DNA]</scope>
    <source>
        <strain evidence="8">zrk13</strain>
    </source>
</reference>
<name>A0A7L7KPI4_9MOLU</name>
<feature type="domain" description="FMN-binding" evidence="6">
    <location>
        <begin position="240"/>
        <end position="325"/>
    </location>
</feature>
<dbReference type="Pfam" id="PF04205">
    <property type="entry name" value="FMN_bind"/>
    <property type="match status" value="3"/>
</dbReference>
<evidence type="ECO:0000256" key="4">
    <source>
        <dbReference type="ARBA" id="ARBA00022643"/>
    </source>
</evidence>
<keyword evidence="5" id="KW-0249">Electron transport</keyword>
<evidence type="ECO:0000313" key="8">
    <source>
        <dbReference type="Proteomes" id="UP000514720"/>
    </source>
</evidence>
<evidence type="ECO:0000259" key="6">
    <source>
        <dbReference type="SMART" id="SM00900"/>
    </source>
</evidence>
<dbReference type="GO" id="GO:0005886">
    <property type="term" value="C:plasma membrane"/>
    <property type="evidence" value="ECO:0007669"/>
    <property type="project" value="InterPro"/>
</dbReference>
<dbReference type="EMBL" id="CP048914">
    <property type="protein sequence ID" value="QMS84465.1"/>
    <property type="molecule type" value="Genomic_DNA"/>
</dbReference>
<protein>
    <submittedName>
        <fullName evidence="7">FMN-binding protein</fullName>
    </submittedName>
</protein>
<accession>A0A7L7KPI4</accession>
<evidence type="ECO:0000256" key="2">
    <source>
        <dbReference type="ARBA" id="ARBA00022553"/>
    </source>
</evidence>
<keyword evidence="1" id="KW-0813">Transport</keyword>
<keyword evidence="4" id="KW-0288">FMN</keyword>
<organism evidence="7 8">
    <name type="scientific">Candidatus Xianfuyuplasma coldseepsis</name>
    <dbReference type="NCBI Taxonomy" id="2782163"/>
    <lineage>
        <taxon>Bacteria</taxon>
        <taxon>Bacillati</taxon>
        <taxon>Mycoplasmatota</taxon>
        <taxon>Mollicutes</taxon>
        <taxon>Candidatus Izemoplasmatales</taxon>
        <taxon>Candidatus Izemoplasmataceae</taxon>
        <taxon>Candidatus Xianfuyuplasma</taxon>
    </lineage>
</organism>
<dbReference type="AlphaFoldDB" id="A0A7L7KPI4"/>
<dbReference type="GO" id="GO:0009055">
    <property type="term" value="F:electron transfer activity"/>
    <property type="evidence" value="ECO:0007669"/>
    <property type="project" value="InterPro"/>
</dbReference>
<feature type="domain" description="FMN-binding" evidence="6">
    <location>
        <begin position="539"/>
        <end position="620"/>
    </location>
</feature>
<keyword evidence="2" id="KW-0597">Phosphoprotein</keyword>
<evidence type="ECO:0000256" key="5">
    <source>
        <dbReference type="ARBA" id="ARBA00022982"/>
    </source>
</evidence>
<evidence type="ECO:0000313" key="7">
    <source>
        <dbReference type="EMBL" id="QMS84465.1"/>
    </source>
</evidence>
<proteinExistence type="predicted"/>
<dbReference type="PANTHER" id="PTHR36118">
    <property type="entry name" value="ION-TRANSLOCATING OXIDOREDUCTASE COMPLEX SUBUNIT G"/>
    <property type="match status" value="1"/>
</dbReference>
<dbReference type="GO" id="GO:0022900">
    <property type="term" value="P:electron transport chain"/>
    <property type="evidence" value="ECO:0007669"/>
    <property type="project" value="InterPro"/>
</dbReference>
<feature type="domain" description="FMN-binding" evidence="6">
    <location>
        <begin position="98"/>
        <end position="179"/>
    </location>
</feature>
<dbReference type="PANTHER" id="PTHR36118:SF1">
    <property type="entry name" value="ION-TRANSLOCATING OXIDOREDUCTASE COMPLEX SUBUNIT G"/>
    <property type="match status" value="1"/>
</dbReference>